<sequence length="143" mass="15768">MIAYFTLFASALIAATILPLQSEAVLVALMLDGTRPVAVLLMVATVGNVLGAVVNWGLGRFLVRFKDRRWFPASQARLQQAERWYRRYGLWSLLASWVPIIGDPITVIAGVLRAPFWPFLALVTLAKAGRYLVLAAVTLAWLG</sequence>
<gene>
    <name evidence="3" type="primary">yqaA</name>
    <name evidence="3" type="ORF">ASD8599_02097</name>
</gene>
<dbReference type="OrthoDB" id="9814483at2"/>
<evidence type="ECO:0000313" key="3">
    <source>
        <dbReference type="EMBL" id="SPH21345.1"/>
    </source>
</evidence>
<evidence type="ECO:0000256" key="1">
    <source>
        <dbReference type="SAM" id="Phobius"/>
    </source>
</evidence>
<dbReference type="RefSeq" id="WP_108828427.1">
    <property type="nucleotide sequence ID" value="NZ_OMOR01000001.1"/>
</dbReference>
<accession>A0A2R8BE46</accession>
<dbReference type="EMBL" id="OMOR01000001">
    <property type="protein sequence ID" value="SPH21345.1"/>
    <property type="molecule type" value="Genomic_DNA"/>
</dbReference>
<evidence type="ECO:0000313" key="4">
    <source>
        <dbReference type="Proteomes" id="UP000244880"/>
    </source>
</evidence>
<proteinExistence type="predicted"/>
<keyword evidence="1" id="KW-1133">Transmembrane helix</keyword>
<name>A0A2R8BE46_9RHOB</name>
<dbReference type="AlphaFoldDB" id="A0A2R8BE46"/>
<keyword evidence="1" id="KW-0812">Transmembrane</keyword>
<protein>
    <submittedName>
        <fullName evidence="3">Inner membrane protein YqaA</fullName>
    </submittedName>
</protein>
<keyword evidence="4" id="KW-1185">Reference proteome</keyword>
<dbReference type="InterPro" id="IPR032816">
    <property type="entry name" value="VTT_dom"/>
</dbReference>
<dbReference type="InterPro" id="IPR051311">
    <property type="entry name" value="DedA_domain"/>
</dbReference>
<keyword evidence="1" id="KW-0472">Membrane</keyword>
<dbReference type="Pfam" id="PF09335">
    <property type="entry name" value="VTT_dom"/>
    <property type="match status" value="1"/>
</dbReference>
<feature type="transmembrane region" description="Helical" evidence="1">
    <location>
        <begin position="88"/>
        <end position="110"/>
    </location>
</feature>
<reference evidence="3 4" key="1">
    <citation type="submission" date="2018-03" db="EMBL/GenBank/DDBJ databases">
        <authorList>
            <person name="Keele B.F."/>
        </authorList>
    </citation>
    <scope>NUCLEOTIDE SEQUENCE [LARGE SCALE GENOMIC DNA]</scope>
    <source>
        <strain evidence="3 4">CECT 8599</strain>
    </source>
</reference>
<dbReference type="PANTHER" id="PTHR42709">
    <property type="entry name" value="ALKALINE PHOSPHATASE LIKE PROTEIN"/>
    <property type="match status" value="1"/>
</dbReference>
<dbReference type="PANTHER" id="PTHR42709:SF4">
    <property type="entry name" value="INNER MEMBRANE PROTEIN YQAA"/>
    <property type="match status" value="1"/>
</dbReference>
<dbReference type="Proteomes" id="UP000244880">
    <property type="component" value="Unassembled WGS sequence"/>
</dbReference>
<feature type="transmembrane region" description="Helical" evidence="1">
    <location>
        <begin position="116"/>
        <end position="142"/>
    </location>
</feature>
<evidence type="ECO:0000259" key="2">
    <source>
        <dbReference type="Pfam" id="PF09335"/>
    </source>
</evidence>
<feature type="transmembrane region" description="Helical" evidence="1">
    <location>
        <begin position="38"/>
        <end position="58"/>
    </location>
</feature>
<feature type="domain" description="VTT" evidence="2">
    <location>
        <begin position="37"/>
        <end position="136"/>
    </location>
</feature>
<organism evidence="3 4">
    <name type="scientific">Ascidiaceihabitans donghaensis</name>
    <dbReference type="NCBI Taxonomy" id="1510460"/>
    <lineage>
        <taxon>Bacteria</taxon>
        <taxon>Pseudomonadati</taxon>
        <taxon>Pseudomonadota</taxon>
        <taxon>Alphaproteobacteria</taxon>
        <taxon>Rhodobacterales</taxon>
        <taxon>Paracoccaceae</taxon>
        <taxon>Ascidiaceihabitans</taxon>
    </lineage>
</organism>